<feature type="transmembrane region" description="Helical" evidence="2">
    <location>
        <begin position="119"/>
        <end position="140"/>
    </location>
</feature>
<proteinExistence type="predicted"/>
<feature type="region of interest" description="Disordered" evidence="1">
    <location>
        <begin position="173"/>
        <end position="222"/>
    </location>
</feature>
<feature type="region of interest" description="Disordered" evidence="1">
    <location>
        <begin position="14"/>
        <end position="66"/>
    </location>
</feature>
<feature type="compositionally biased region" description="Polar residues" evidence="1">
    <location>
        <begin position="201"/>
        <end position="210"/>
    </location>
</feature>
<accession>A0A9W7XMC8</accession>
<name>A0A9W7XMC8_9FUNG</name>
<keyword evidence="2" id="KW-0472">Membrane</keyword>
<evidence type="ECO:0000256" key="1">
    <source>
        <dbReference type="SAM" id="MobiDB-lite"/>
    </source>
</evidence>
<evidence type="ECO:0000313" key="3">
    <source>
        <dbReference type="EMBL" id="KAJ1647802.1"/>
    </source>
</evidence>
<gene>
    <name evidence="3" type="ORF">LPJ64_000836</name>
</gene>
<dbReference type="EMBL" id="JANBOH010000019">
    <property type="protein sequence ID" value="KAJ1647802.1"/>
    <property type="molecule type" value="Genomic_DNA"/>
</dbReference>
<comment type="caution">
    <text evidence="3">The sequence shown here is derived from an EMBL/GenBank/DDBJ whole genome shotgun (WGS) entry which is preliminary data.</text>
</comment>
<organism evidence="3 4">
    <name type="scientific">Coemansia asiatica</name>
    <dbReference type="NCBI Taxonomy" id="1052880"/>
    <lineage>
        <taxon>Eukaryota</taxon>
        <taxon>Fungi</taxon>
        <taxon>Fungi incertae sedis</taxon>
        <taxon>Zoopagomycota</taxon>
        <taxon>Kickxellomycotina</taxon>
        <taxon>Kickxellomycetes</taxon>
        <taxon>Kickxellales</taxon>
        <taxon>Kickxellaceae</taxon>
        <taxon>Coemansia</taxon>
    </lineage>
</organism>
<dbReference type="Proteomes" id="UP001145021">
    <property type="component" value="Unassembled WGS sequence"/>
</dbReference>
<feature type="compositionally biased region" description="Low complexity" evidence="1">
    <location>
        <begin position="173"/>
        <end position="200"/>
    </location>
</feature>
<reference evidence="3" key="1">
    <citation type="submission" date="2022-07" db="EMBL/GenBank/DDBJ databases">
        <title>Phylogenomic reconstructions and comparative analyses of Kickxellomycotina fungi.</title>
        <authorList>
            <person name="Reynolds N.K."/>
            <person name="Stajich J.E."/>
            <person name="Barry K."/>
            <person name="Grigoriev I.V."/>
            <person name="Crous P."/>
            <person name="Smith M.E."/>
        </authorList>
    </citation>
    <scope>NUCLEOTIDE SEQUENCE</scope>
    <source>
        <strain evidence="3">NBRC 105413</strain>
    </source>
</reference>
<feature type="compositionally biased region" description="Low complexity" evidence="1">
    <location>
        <begin position="38"/>
        <end position="64"/>
    </location>
</feature>
<keyword evidence="2" id="KW-0812">Transmembrane</keyword>
<evidence type="ECO:0000256" key="2">
    <source>
        <dbReference type="SAM" id="Phobius"/>
    </source>
</evidence>
<sequence>MVIAIPITAHIARKDDGVEDPPSSGLFSFLLNSDSKTRSTSTPTHTPTSTDDSSDSNNDNGNDSANRDTIEAAVAACETPLLVCEAGQIRVLNISQGSCNWSCQRDPYYKKTGNNKGSVIGGSVGATAGVLIVLLALLLFTQAKKRRRERATYDKDTADLASELSDLPLIQNSQRQGSHQQQQQSSSSSTTVPNSSDGSSFQRWRTQTSAWVVPRAPRPEEAGTELTMDIVDRPPESDPTLAAFEGALPYRQEKTAAAYPLLAEFSHENKVSSHGRVVAAATGAGIANGELSETSAGSSGTASLKQRRLLKKKHQVPASNNGYPEIVSPEEQLLYNYQIARYSGDAAIAAAQESAGAGTPIMTAFNPFNAVPSVRSLPFDDGVSQPTVSRKHSDKSNKSSL</sequence>
<dbReference type="AlphaFoldDB" id="A0A9W7XMC8"/>
<evidence type="ECO:0000313" key="4">
    <source>
        <dbReference type="Proteomes" id="UP001145021"/>
    </source>
</evidence>
<feature type="region of interest" description="Disordered" evidence="1">
    <location>
        <begin position="376"/>
        <end position="401"/>
    </location>
</feature>
<keyword evidence="4" id="KW-1185">Reference proteome</keyword>
<keyword evidence="2" id="KW-1133">Transmembrane helix</keyword>
<protein>
    <submittedName>
        <fullName evidence="3">Uncharacterized protein</fullName>
    </submittedName>
</protein>